<dbReference type="NCBIfam" id="TIGR00278">
    <property type="entry name" value="membrane protein insertion efficiency factor YidD"/>
    <property type="match status" value="1"/>
</dbReference>
<dbReference type="Proteomes" id="UP001500975">
    <property type="component" value="Unassembled WGS sequence"/>
</dbReference>
<evidence type="ECO:0000256" key="1">
    <source>
        <dbReference type="SAM" id="MobiDB-lite"/>
    </source>
</evidence>
<gene>
    <name evidence="2" type="ORF">GCM10023165_08500</name>
</gene>
<proteinExistence type="predicted"/>
<dbReference type="RefSeq" id="WP_425584074.1">
    <property type="nucleotide sequence ID" value="NZ_BAABGJ010000008.1"/>
</dbReference>
<protein>
    <recommendedName>
        <fullName evidence="4">Membrane protein insertion efficiency factor YidD</fullName>
    </recommendedName>
</protein>
<evidence type="ECO:0000313" key="3">
    <source>
        <dbReference type="Proteomes" id="UP001500975"/>
    </source>
</evidence>
<dbReference type="SMART" id="SM01234">
    <property type="entry name" value="Haemolytic"/>
    <property type="match status" value="1"/>
</dbReference>
<organism evidence="2 3">
    <name type="scientific">Variovorax defluvii</name>
    <dbReference type="NCBI Taxonomy" id="913761"/>
    <lineage>
        <taxon>Bacteria</taxon>
        <taxon>Pseudomonadati</taxon>
        <taxon>Pseudomonadota</taxon>
        <taxon>Betaproteobacteria</taxon>
        <taxon>Burkholderiales</taxon>
        <taxon>Comamonadaceae</taxon>
        <taxon>Variovorax</taxon>
    </lineage>
</organism>
<evidence type="ECO:0008006" key="4">
    <source>
        <dbReference type="Google" id="ProtNLM"/>
    </source>
</evidence>
<sequence length="107" mass="11446">MQLGTASAVSLIGVYQRWISPRKGYACAHRVHHGDVSCSEFAKQAIAAAGLFSALPSIRHRFIECREAYGAIQYGSSKDGPEGSKDRAPSSPTQGDTCVNICTLPCM</sequence>
<accession>A0ABP8H2C8</accession>
<dbReference type="EMBL" id="BAABGJ010000008">
    <property type="protein sequence ID" value="GAA4333392.1"/>
    <property type="molecule type" value="Genomic_DNA"/>
</dbReference>
<keyword evidence="3" id="KW-1185">Reference proteome</keyword>
<name>A0ABP8H2C8_9BURK</name>
<evidence type="ECO:0000313" key="2">
    <source>
        <dbReference type="EMBL" id="GAA4333392.1"/>
    </source>
</evidence>
<dbReference type="Pfam" id="PF01809">
    <property type="entry name" value="YidD"/>
    <property type="match status" value="1"/>
</dbReference>
<dbReference type="InterPro" id="IPR002696">
    <property type="entry name" value="Membr_insert_effic_factor_YidD"/>
</dbReference>
<feature type="compositionally biased region" description="Basic and acidic residues" evidence="1">
    <location>
        <begin position="79"/>
        <end position="88"/>
    </location>
</feature>
<reference evidence="3" key="1">
    <citation type="journal article" date="2019" name="Int. J. Syst. Evol. Microbiol.">
        <title>The Global Catalogue of Microorganisms (GCM) 10K type strain sequencing project: providing services to taxonomists for standard genome sequencing and annotation.</title>
        <authorList>
            <consortium name="The Broad Institute Genomics Platform"/>
            <consortium name="The Broad Institute Genome Sequencing Center for Infectious Disease"/>
            <person name="Wu L."/>
            <person name="Ma J."/>
        </authorList>
    </citation>
    <scope>NUCLEOTIDE SEQUENCE [LARGE SCALE GENOMIC DNA]</scope>
    <source>
        <strain evidence="3">JCM 17804</strain>
    </source>
</reference>
<comment type="caution">
    <text evidence="2">The sequence shown here is derived from an EMBL/GenBank/DDBJ whole genome shotgun (WGS) entry which is preliminary data.</text>
</comment>
<feature type="region of interest" description="Disordered" evidence="1">
    <location>
        <begin position="74"/>
        <end position="96"/>
    </location>
</feature>